<dbReference type="Gene3D" id="3.90.20.20">
    <property type="match status" value="1"/>
</dbReference>
<feature type="compositionally biased region" description="Basic and acidic residues" evidence="6">
    <location>
        <begin position="1"/>
        <end position="10"/>
    </location>
</feature>
<protein>
    <recommendedName>
        <fullName evidence="3 4">Protein GrpE</fullName>
    </recommendedName>
    <alternativeName>
        <fullName evidence="3">HSP-70 cofactor</fullName>
    </alternativeName>
</protein>
<dbReference type="PANTHER" id="PTHR21237:SF23">
    <property type="entry name" value="GRPE PROTEIN HOMOLOG, MITOCHONDRIAL"/>
    <property type="match status" value="1"/>
</dbReference>
<comment type="subunit">
    <text evidence="3">Homodimer.</text>
</comment>
<dbReference type="Pfam" id="PF01025">
    <property type="entry name" value="GrpE"/>
    <property type="match status" value="1"/>
</dbReference>
<comment type="function">
    <text evidence="3 4">Participates actively in the response to hyperosmotic and heat shock by preventing the aggregation of stress-denatured proteins, in association with DnaK and GrpE. It is the nucleotide exchange factor for DnaK and may function as a thermosensor. Unfolded proteins bind initially to DnaJ; upon interaction with the DnaJ-bound protein, DnaK hydrolyzes its bound ATP, resulting in the formation of a stable complex. GrpE releases ADP from DnaK; ATP binding to DnaK triggers the release of the substrate protein, thus completing the reaction cycle. Several rounds of ATP-dependent interactions between DnaJ, DnaK and GrpE are required for fully efficient folding.</text>
</comment>
<dbReference type="AlphaFoldDB" id="A0A9Q7AKF2"/>
<dbReference type="Gene3D" id="2.30.22.10">
    <property type="entry name" value="Head domain of nucleotide exchange factor GrpE"/>
    <property type="match status" value="1"/>
</dbReference>
<dbReference type="PANTHER" id="PTHR21237">
    <property type="entry name" value="GRPE PROTEIN"/>
    <property type="match status" value="1"/>
</dbReference>
<evidence type="ECO:0000256" key="4">
    <source>
        <dbReference type="RuleBase" id="RU000639"/>
    </source>
</evidence>
<comment type="similarity">
    <text evidence="1 3 5">Belongs to the GrpE family.</text>
</comment>
<dbReference type="GO" id="GO:0051082">
    <property type="term" value="F:unfolded protein binding"/>
    <property type="evidence" value="ECO:0007669"/>
    <property type="project" value="TreeGrafter"/>
</dbReference>
<dbReference type="EMBL" id="CP072943">
    <property type="protein sequence ID" value="QTX33170.1"/>
    <property type="molecule type" value="Genomic_DNA"/>
</dbReference>
<feature type="region of interest" description="Disordered" evidence="6">
    <location>
        <begin position="1"/>
        <end position="39"/>
    </location>
</feature>
<dbReference type="GO" id="GO:0006457">
    <property type="term" value="P:protein folding"/>
    <property type="evidence" value="ECO:0007669"/>
    <property type="project" value="InterPro"/>
</dbReference>
<dbReference type="GO" id="GO:0000774">
    <property type="term" value="F:adenyl-nucleotide exchange factor activity"/>
    <property type="evidence" value="ECO:0007669"/>
    <property type="project" value="InterPro"/>
</dbReference>
<dbReference type="KEGG" id="aram:KAR29_04535"/>
<dbReference type="CDD" id="cd00446">
    <property type="entry name" value="GrpE"/>
    <property type="match status" value="1"/>
</dbReference>
<evidence type="ECO:0000256" key="3">
    <source>
        <dbReference type="HAMAP-Rule" id="MF_01151"/>
    </source>
</evidence>
<evidence type="ECO:0000256" key="6">
    <source>
        <dbReference type="SAM" id="MobiDB-lite"/>
    </source>
</evidence>
<dbReference type="SUPFAM" id="SSF58014">
    <property type="entry name" value="Coiled-coil domain of nucleotide exchange factor GrpE"/>
    <property type="match status" value="1"/>
</dbReference>
<keyword evidence="8" id="KW-1185">Reference proteome</keyword>
<name>A0A9Q7AKF2_9BACT</name>
<sequence length="192" mass="21337">MTEKEEKTAPDEELSPVEPVAEVTVSPEEVPPVEEMGDGVDLRERVRELETLAGDLKAEAARAKADLFNYRQRMERDRVRMRQMALEDLVVRLLPVMDNLDRALAAGEDVSARDLRSGVSMVQRQFLQVLADIGVVPIETVGLPFDPARHEAVALCPADEGGEDCVVCEIQKGYCLEERVIRPAQVQVGRKS</sequence>
<dbReference type="PRINTS" id="PR00773">
    <property type="entry name" value="GRPEPROTEIN"/>
</dbReference>
<dbReference type="Proteomes" id="UP000671879">
    <property type="component" value="Chromosome"/>
</dbReference>
<feature type="compositionally biased region" description="Low complexity" evidence="6">
    <location>
        <begin position="16"/>
        <end position="28"/>
    </location>
</feature>
<dbReference type="GO" id="GO:0005737">
    <property type="term" value="C:cytoplasm"/>
    <property type="evidence" value="ECO:0007669"/>
    <property type="project" value="UniProtKB-SubCell"/>
</dbReference>
<evidence type="ECO:0000256" key="2">
    <source>
        <dbReference type="ARBA" id="ARBA00023186"/>
    </source>
</evidence>
<reference evidence="8" key="1">
    <citation type="submission" date="2021-04" db="EMBL/GenBank/DDBJ databases">
        <title>A novel Synergistetes isolate from a pyrite-forming mixed culture.</title>
        <authorList>
            <person name="Bunk B."/>
            <person name="Sproer C."/>
            <person name="Spring S."/>
            <person name="Pester M."/>
        </authorList>
    </citation>
    <scope>NUCLEOTIDE SEQUENCE [LARGE SCALE GENOMIC DNA]</scope>
    <source>
        <strain evidence="8">J.5.4.2-T.3.5.2</strain>
    </source>
</reference>
<dbReference type="GO" id="GO:0042803">
    <property type="term" value="F:protein homodimerization activity"/>
    <property type="evidence" value="ECO:0007669"/>
    <property type="project" value="InterPro"/>
</dbReference>
<organism evidence="7 8">
    <name type="scientific">Aminithiophilus ramosus</name>
    <dbReference type="NCBI Taxonomy" id="3029084"/>
    <lineage>
        <taxon>Bacteria</taxon>
        <taxon>Thermotogati</taxon>
        <taxon>Synergistota</taxon>
        <taxon>Synergistia</taxon>
        <taxon>Synergistales</taxon>
        <taxon>Aminithiophilaceae</taxon>
        <taxon>Aminithiophilus</taxon>
    </lineage>
</organism>
<evidence type="ECO:0000313" key="7">
    <source>
        <dbReference type="EMBL" id="QTX33170.1"/>
    </source>
</evidence>
<dbReference type="InterPro" id="IPR000740">
    <property type="entry name" value="GrpE"/>
</dbReference>
<gene>
    <name evidence="3" type="primary">grpE</name>
    <name evidence="7" type="ORF">KAR29_04535</name>
</gene>
<keyword evidence="3" id="KW-0963">Cytoplasm</keyword>
<dbReference type="GO" id="GO:0051087">
    <property type="term" value="F:protein-folding chaperone binding"/>
    <property type="evidence" value="ECO:0007669"/>
    <property type="project" value="InterPro"/>
</dbReference>
<dbReference type="InterPro" id="IPR009012">
    <property type="entry name" value="GrpE_head"/>
</dbReference>
<evidence type="ECO:0000256" key="5">
    <source>
        <dbReference type="RuleBase" id="RU004478"/>
    </source>
</evidence>
<dbReference type="HAMAP" id="MF_01151">
    <property type="entry name" value="GrpE"/>
    <property type="match status" value="1"/>
</dbReference>
<comment type="subcellular location">
    <subcellularLocation>
        <location evidence="3">Cytoplasm</location>
    </subcellularLocation>
</comment>
<keyword evidence="2 3" id="KW-0143">Chaperone</keyword>
<dbReference type="SUPFAM" id="SSF51064">
    <property type="entry name" value="Head domain of nucleotide exchange factor GrpE"/>
    <property type="match status" value="1"/>
</dbReference>
<proteinExistence type="inferred from homology"/>
<evidence type="ECO:0000256" key="1">
    <source>
        <dbReference type="ARBA" id="ARBA00009054"/>
    </source>
</evidence>
<dbReference type="RefSeq" id="WP_274374447.1">
    <property type="nucleotide sequence ID" value="NZ_CP072943.1"/>
</dbReference>
<evidence type="ECO:0000313" key="8">
    <source>
        <dbReference type="Proteomes" id="UP000671879"/>
    </source>
</evidence>
<dbReference type="InterPro" id="IPR013805">
    <property type="entry name" value="GrpE_CC"/>
</dbReference>
<accession>A0A9Q7AKF2</accession>
<dbReference type="PROSITE" id="PS01071">
    <property type="entry name" value="GRPE"/>
    <property type="match status" value="1"/>
</dbReference>
<keyword evidence="3 4" id="KW-0346">Stress response</keyword>